<dbReference type="AlphaFoldDB" id="A0A1Z5K0U7"/>
<dbReference type="InParanoid" id="A0A1Z5K0U7"/>
<dbReference type="InterPro" id="IPR045038">
    <property type="entry name" value="AIG2-like"/>
</dbReference>
<evidence type="ECO:0000256" key="3">
    <source>
        <dbReference type="ARBA" id="ARBA00030602"/>
    </source>
</evidence>
<dbReference type="Proteomes" id="UP000198406">
    <property type="component" value="Unassembled WGS sequence"/>
</dbReference>
<name>A0A1Z5K0U7_FISSO</name>
<protein>
    <recommendedName>
        <fullName evidence="3">Putative gamma-glutamylcyclotransferase</fullName>
    </recommendedName>
</protein>
<dbReference type="Pfam" id="PF06094">
    <property type="entry name" value="GGACT"/>
    <property type="match status" value="1"/>
</dbReference>
<evidence type="ECO:0000256" key="2">
    <source>
        <dbReference type="ARBA" id="ARBA00022679"/>
    </source>
</evidence>
<dbReference type="PANTHER" id="PTHR31544">
    <property type="entry name" value="AIG2-LIKE PROTEIN D"/>
    <property type="match status" value="1"/>
</dbReference>
<evidence type="ECO:0000313" key="5">
    <source>
        <dbReference type="EMBL" id="GAX19648.1"/>
    </source>
</evidence>
<comment type="caution">
    <text evidence="5">The sequence shown here is derived from an EMBL/GenBank/DDBJ whole genome shotgun (WGS) entry which is preliminary data.</text>
</comment>
<dbReference type="GO" id="GO:0016740">
    <property type="term" value="F:transferase activity"/>
    <property type="evidence" value="ECO:0007669"/>
    <property type="project" value="UniProtKB-KW"/>
</dbReference>
<keyword evidence="6" id="KW-1185">Reference proteome</keyword>
<accession>A0A1Z5K0U7</accession>
<comment type="similarity">
    <text evidence="1">Belongs to the gamma-glutamylcyclotransferase family.</text>
</comment>
<gene>
    <name evidence="5" type="ORF">FisN_19Hu230</name>
</gene>
<proteinExistence type="inferred from homology"/>
<feature type="domain" description="Gamma-glutamylcyclotransferase AIG2-like" evidence="4">
    <location>
        <begin position="11"/>
        <end position="119"/>
    </location>
</feature>
<evidence type="ECO:0000313" key="6">
    <source>
        <dbReference type="Proteomes" id="UP000198406"/>
    </source>
</evidence>
<organism evidence="5 6">
    <name type="scientific">Fistulifera solaris</name>
    <name type="common">Oleaginous diatom</name>
    <dbReference type="NCBI Taxonomy" id="1519565"/>
    <lineage>
        <taxon>Eukaryota</taxon>
        <taxon>Sar</taxon>
        <taxon>Stramenopiles</taxon>
        <taxon>Ochrophyta</taxon>
        <taxon>Bacillariophyta</taxon>
        <taxon>Bacillariophyceae</taxon>
        <taxon>Bacillariophycidae</taxon>
        <taxon>Naviculales</taxon>
        <taxon>Naviculaceae</taxon>
        <taxon>Fistulifera</taxon>
    </lineage>
</organism>
<dbReference type="Gene3D" id="3.10.490.10">
    <property type="entry name" value="Gamma-glutamyl cyclotransferase-like"/>
    <property type="match status" value="1"/>
</dbReference>
<dbReference type="SUPFAM" id="SSF110857">
    <property type="entry name" value="Gamma-glutamyl cyclotransferase-like"/>
    <property type="match status" value="1"/>
</dbReference>
<dbReference type="CDD" id="cd06661">
    <property type="entry name" value="GGCT_like"/>
    <property type="match status" value="1"/>
</dbReference>
<dbReference type="OrthoDB" id="1044435at2759"/>
<evidence type="ECO:0000259" key="4">
    <source>
        <dbReference type="Pfam" id="PF06094"/>
    </source>
</evidence>
<dbReference type="PANTHER" id="PTHR31544:SF2">
    <property type="entry name" value="AIG2-LIKE PROTEIN D"/>
    <property type="match status" value="1"/>
</dbReference>
<dbReference type="EMBL" id="BDSP01000137">
    <property type="protein sequence ID" value="GAX19648.1"/>
    <property type="molecule type" value="Genomic_DNA"/>
</dbReference>
<dbReference type="InterPro" id="IPR009288">
    <property type="entry name" value="AIG2-like_dom"/>
</dbReference>
<evidence type="ECO:0000256" key="1">
    <source>
        <dbReference type="ARBA" id="ARBA00008861"/>
    </source>
</evidence>
<dbReference type="InterPro" id="IPR013024">
    <property type="entry name" value="GGCT-like"/>
</dbReference>
<dbReference type="InterPro" id="IPR036568">
    <property type="entry name" value="GGCT-like_sf"/>
</dbReference>
<reference evidence="5 6" key="1">
    <citation type="journal article" date="2015" name="Plant Cell">
        <title>Oil accumulation by the oleaginous diatom Fistulifera solaris as revealed by the genome and transcriptome.</title>
        <authorList>
            <person name="Tanaka T."/>
            <person name="Maeda Y."/>
            <person name="Veluchamy A."/>
            <person name="Tanaka M."/>
            <person name="Abida H."/>
            <person name="Marechal E."/>
            <person name="Bowler C."/>
            <person name="Muto M."/>
            <person name="Sunaga Y."/>
            <person name="Tanaka M."/>
            <person name="Yoshino T."/>
            <person name="Taniguchi T."/>
            <person name="Fukuda Y."/>
            <person name="Nemoto M."/>
            <person name="Matsumoto M."/>
            <person name="Wong P.S."/>
            <person name="Aburatani S."/>
            <person name="Fujibuchi W."/>
        </authorList>
    </citation>
    <scope>NUCLEOTIDE SEQUENCE [LARGE SCALE GENOMIC DNA]</scope>
    <source>
        <strain evidence="5 6">JPCC DA0580</strain>
    </source>
</reference>
<sequence length="150" mass="17442">MMMKLEPRNSLFVYGTLMAPPVIQTLLGRVPPHGTALLPHYRRHPVRNQVYPGMIFEKGAMTQGILYYGLTPKEIARLDWFEDVEYTRRPVIVTMDAKETATETYVWTNPLSELQLDAEWSIEDFSQTHLTRFLEQTVQPCCIRLEREGL</sequence>
<keyword evidence="2" id="KW-0808">Transferase</keyword>